<dbReference type="Proteomes" id="UP000000370">
    <property type="component" value="Chromosome"/>
</dbReference>
<dbReference type="Gene3D" id="3.40.630.30">
    <property type="match status" value="1"/>
</dbReference>
<dbReference type="KEGG" id="cpy:Cphy_1400"/>
<dbReference type="InterPro" id="IPR000182">
    <property type="entry name" value="GNAT_dom"/>
</dbReference>
<name>A9KPB3_LACP7</name>
<protein>
    <submittedName>
        <fullName evidence="4">GCN5-related N-acetyltransferase</fullName>
    </submittedName>
</protein>
<gene>
    <name evidence="4" type="ordered locus">Cphy_1400</name>
</gene>
<proteinExistence type="predicted"/>
<feature type="domain" description="N-acetyltransferase" evidence="3">
    <location>
        <begin position="4"/>
        <end position="154"/>
    </location>
</feature>
<keyword evidence="5" id="KW-1185">Reference proteome</keyword>
<keyword evidence="2" id="KW-0012">Acyltransferase</keyword>
<accession>A9KPB3</accession>
<dbReference type="EMBL" id="CP000885">
    <property type="protein sequence ID" value="ABX41775.1"/>
    <property type="molecule type" value="Genomic_DNA"/>
</dbReference>
<evidence type="ECO:0000256" key="1">
    <source>
        <dbReference type="ARBA" id="ARBA00022679"/>
    </source>
</evidence>
<sequence>MVDIQFRKGTVENLDDCVKAMENSTMCTSYFPSEESRKKAVMEGIDRGTLYVVLCNGECAGFAYFILEGAFHAYHYLHLIAIKEEYRGKGIGKKLLEFIEDILFKTKDKIFLLVGDYNSGAKIFYEKLGYQYIGTIPSLYRKGIDEYLMMKLCKEGNIMQH</sequence>
<evidence type="ECO:0000313" key="5">
    <source>
        <dbReference type="Proteomes" id="UP000000370"/>
    </source>
</evidence>
<dbReference type="PROSITE" id="PS51186">
    <property type="entry name" value="GNAT"/>
    <property type="match status" value="1"/>
</dbReference>
<dbReference type="STRING" id="357809.Cphy_1400"/>
<dbReference type="PANTHER" id="PTHR43420">
    <property type="entry name" value="ACETYLTRANSFERASE"/>
    <property type="match status" value="1"/>
</dbReference>
<dbReference type="InterPro" id="IPR050680">
    <property type="entry name" value="YpeA/RimI_acetyltransf"/>
</dbReference>
<evidence type="ECO:0000259" key="3">
    <source>
        <dbReference type="PROSITE" id="PS51186"/>
    </source>
</evidence>
<evidence type="ECO:0000313" key="4">
    <source>
        <dbReference type="EMBL" id="ABX41775.1"/>
    </source>
</evidence>
<dbReference type="PANTHER" id="PTHR43420:SF12">
    <property type="entry name" value="N-ACETYLTRANSFERASE DOMAIN-CONTAINING PROTEIN"/>
    <property type="match status" value="1"/>
</dbReference>
<evidence type="ECO:0000256" key="2">
    <source>
        <dbReference type="ARBA" id="ARBA00023315"/>
    </source>
</evidence>
<organism evidence="4 5">
    <name type="scientific">Lachnoclostridium phytofermentans (strain ATCC 700394 / DSM 18823 / ISDg)</name>
    <name type="common">Clostridium phytofermentans</name>
    <dbReference type="NCBI Taxonomy" id="357809"/>
    <lineage>
        <taxon>Bacteria</taxon>
        <taxon>Bacillati</taxon>
        <taxon>Bacillota</taxon>
        <taxon>Clostridia</taxon>
        <taxon>Lachnospirales</taxon>
        <taxon>Lachnospiraceae</taxon>
    </lineage>
</organism>
<dbReference type="SUPFAM" id="SSF55729">
    <property type="entry name" value="Acyl-CoA N-acyltransferases (Nat)"/>
    <property type="match status" value="1"/>
</dbReference>
<dbReference type="eggNOG" id="COG0456">
    <property type="taxonomic scope" value="Bacteria"/>
</dbReference>
<reference evidence="5" key="1">
    <citation type="submission" date="2007-11" db="EMBL/GenBank/DDBJ databases">
        <title>Complete genome sequence of Clostridium phytofermentans ISDg.</title>
        <authorList>
            <person name="Leschine S.B."/>
            <person name="Warnick T.A."/>
            <person name="Blanchard J.L."/>
            <person name="Schnell D.J."/>
            <person name="Petit E.L."/>
            <person name="LaTouf W.G."/>
            <person name="Copeland A."/>
            <person name="Lucas S."/>
            <person name="Lapidus A."/>
            <person name="Barry K."/>
            <person name="Glavina del Rio T."/>
            <person name="Dalin E."/>
            <person name="Tice H."/>
            <person name="Pitluck S."/>
            <person name="Kiss H."/>
            <person name="Brettin T."/>
            <person name="Bruce D."/>
            <person name="Detter J.C."/>
            <person name="Han C."/>
            <person name="Kuske C."/>
            <person name="Schmutz J."/>
            <person name="Larimer F."/>
            <person name="Land M."/>
            <person name="Hauser L."/>
            <person name="Kyrpides N."/>
            <person name="Kim E.A."/>
            <person name="Richardson P."/>
        </authorList>
    </citation>
    <scope>NUCLEOTIDE SEQUENCE [LARGE SCALE GENOMIC DNA]</scope>
    <source>
        <strain evidence="5">ATCC 700394 / DSM 18823 / ISDg</strain>
    </source>
</reference>
<dbReference type="Pfam" id="PF00583">
    <property type="entry name" value="Acetyltransf_1"/>
    <property type="match status" value="1"/>
</dbReference>
<dbReference type="GO" id="GO:0016747">
    <property type="term" value="F:acyltransferase activity, transferring groups other than amino-acyl groups"/>
    <property type="evidence" value="ECO:0007669"/>
    <property type="project" value="InterPro"/>
</dbReference>
<keyword evidence="1 4" id="KW-0808">Transferase</keyword>
<dbReference type="CDD" id="cd04301">
    <property type="entry name" value="NAT_SF"/>
    <property type="match status" value="1"/>
</dbReference>
<dbReference type="HOGENOM" id="CLU_134449_1_0_9"/>
<dbReference type="AlphaFoldDB" id="A9KPB3"/>
<dbReference type="InterPro" id="IPR016181">
    <property type="entry name" value="Acyl_CoA_acyltransferase"/>
</dbReference>